<gene>
    <name evidence="4" type="ORF">BJ085DRAFT_30378</name>
</gene>
<reference evidence="5" key="1">
    <citation type="journal article" date="2018" name="Nat. Microbiol.">
        <title>Leveraging single-cell genomics to expand the fungal tree of life.</title>
        <authorList>
            <person name="Ahrendt S.R."/>
            <person name="Quandt C.A."/>
            <person name="Ciobanu D."/>
            <person name="Clum A."/>
            <person name="Salamov A."/>
            <person name="Andreopoulos B."/>
            <person name="Cheng J.F."/>
            <person name="Woyke T."/>
            <person name="Pelin A."/>
            <person name="Henrissat B."/>
            <person name="Reynolds N.K."/>
            <person name="Benny G.L."/>
            <person name="Smith M.E."/>
            <person name="James T.Y."/>
            <person name="Grigoriev I.V."/>
        </authorList>
    </citation>
    <scope>NUCLEOTIDE SEQUENCE [LARGE SCALE GENOMIC DNA]</scope>
    <source>
        <strain evidence="5">RSA 468</strain>
    </source>
</reference>
<keyword evidence="5" id="KW-1185">Reference proteome</keyword>
<sequence>MSGFSGGGPRTIPVGDLRPMLRGFECEVIIIEVPHEPVITRDKMKIYTFLVADTTGSILMSLWGEMGEHFRVGDIVHITGGEARLFKGSLQLTVLKYGSVKRVGEHTKQYVERPNMSTFQWTSDPDQPGPLRPVLPPAA</sequence>
<dbReference type="InterPro" id="IPR048970">
    <property type="entry name" value="OB_Ssb-like"/>
</dbReference>
<evidence type="ECO:0000256" key="2">
    <source>
        <dbReference type="SAM" id="MobiDB-lite"/>
    </source>
</evidence>
<evidence type="ECO:0000259" key="3">
    <source>
        <dbReference type="Pfam" id="PF21473"/>
    </source>
</evidence>
<dbReference type="Proteomes" id="UP000268162">
    <property type="component" value="Unassembled WGS sequence"/>
</dbReference>
<name>A0A4P9ZXB2_9FUNG</name>
<organism evidence="4 5">
    <name type="scientific">Dimargaris cristalligena</name>
    <dbReference type="NCBI Taxonomy" id="215637"/>
    <lineage>
        <taxon>Eukaryota</taxon>
        <taxon>Fungi</taxon>
        <taxon>Fungi incertae sedis</taxon>
        <taxon>Zoopagomycota</taxon>
        <taxon>Kickxellomycotina</taxon>
        <taxon>Dimargaritomycetes</taxon>
        <taxon>Dimargaritales</taxon>
        <taxon>Dimargaritaceae</taxon>
        <taxon>Dimargaris</taxon>
    </lineage>
</organism>
<proteinExistence type="predicted"/>
<dbReference type="PANTHER" id="PTHR13356">
    <property type="entry name" value="OB FOLD NUCLEIC ACID BINDING PROTEIN-RELATED"/>
    <property type="match status" value="1"/>
</dbReference>
<dbReference type="PANTHER" id="PTHR13356:SF0">
    <property type="entry name" value="SOSS COMPLEX SUBUNIT B HOMOLOG"/>
    <property type="match status" value="1"/>
</dbReference>
<protein>
    <recommendedName>
        <fullName evidence="3">Single-stranded DNA binding protein Ssb-like OB fold domain-containing protein</fullName>
    </recommendedName>
</protein>
<dbReference type="AlphaFoldDB" id="A0A4P9ZXB2"/>
<dbReference type="EMBL" id="ML002481">
    <property type="protein sequence ID" value="RKP37532.1"/>
    <property type="molecule type" value="Genomic_DNA"/>
</dbReference>
<evidence type="ECO:0000256" key="1">
    <source>
        <dbReference type="ARBA" id="ARBA00023125"/>
    </source>
</evidence>
<dbReference type="GO" id="GO:0044818">
    <property type="term" value="P:mitotic G2/M transition checkpoint"/>
    <property type="evidence" value="ECO:0007669"/>
    <property type="project" value="TreeGrafter"/>
</dbReference>
<feature type="compositionally biased region" description="Pro residues" evidence="2">
    <location>
        <begin position="127"/>
        <end position="139"/>
    </location>
</feature>
<evidence type="ECO:0000313" key="5">
    <source>
        <dbReference type="Proteomes" id="UP000268162"/>
    </source>
</evidence>
<feature type="compositionally biased region" description="Polar residues" evidence="2">
    <location>
        <begin position="115"/>
        <end position="125"/>
    </location>
</feature>
<dbReference type="STRING" id="215637.A0A4P9ZXB2"/>
<accession>A0A4P9ZXB2</accession>
<dbReference type="OrthoDB" id="295715at2759"/>
<dbReference type="GO" id="GO:0070876">
    <property type="term" value="C:SOSS complex"/>
    <property type="evidence" value="ECO:0007669"/>
    <property type="project" value="TreeGrafter"/>
</dbReference>
<dbReference type="SUPFAM" id="SSF50249">
    <property type="entry name" value="Nucleic acid-binding proteins"/>
    <property type="match status" value="1"/>
</dbReference>
<dbReference type="CDD" id="cd04491">
    <property type="entry name" value="SoSSB_OBF"/>
    <property type="match status" value="1"/>
</dbReference>
<dbReference type="InterPro" id="IPR012340">
    <property type="entry name" value="NA-bd_OB-fold"/>
</dbReference>
<dbReference type="Gene3D" id="2.40.50.140">
    <property type="entry name" value="Nucleic acid-binding proteins"/>
    <property type="match status" value="1"/>
</dbReference>
<dbReference type="GO" id="GO:0000724">
    <property type="term" value="P:double-strand break repair via homologous recombination"/>
    <property type="evidence" value="ECO:0007669"/>
    <property type="project" value="TreeGrafter"/>
</dbReference>
<evidence type="ECO:0000313" key="4">
    <source>
        <dbReference type="EMBL" id="RKP37532.1"/>
    </source>
</evidence>
<dbReference type="GO" id="GO:0003677">
    <property type="term" value="F:DNA binding"/>
    <property type="evidence" value="ECO:0007669"/>
    <property type="project" value="UniProtKB-KW"/>
</dbReference>
<keyword evidence="1" id="KW-0238">DNA-binding</keyword>
<dbReference type="InterPro" id="IPR051231">
    <property type="entry name" value="SOSS-B"/>
</dbReference>
<dbReference type="Pfam" id="PF21473">
    <property type="entry name" value="OB_Ssb-like"/>
    <property type="match status" value="1"/>
</dbReference>
<feature type="domain" description="Single-stranded DNA binding protein Ssb-like OB fold" evidence="3">
    <location>
        <begin position="41"/>
        <end position="101"/>
    </location>
</feature>
<feature type="region of interest" description="Disordered" evidence="2">
    <location>
        <begin position="115"/>
        <end position="139"/>
    </location>
</feature>
<dbReference type="GO" id="GO:0010212">
    <property type="term" value="P:response to ionizing radiation"/>
    <property type="evidence" value="ECO:0007669"/>
    <property type="project" value="TreeGrafter"/>
</dbReference>